<dbReference type="InterPro" id="IPR026044">
    <property type="entry name" value="MltA"/>
</dbReference>
<dbReference type="SMART" id="SM00925">
    <property type="entry name" value="MltA"/>
    <property type="match status" value="1"/>
</dbReference>
<feature type="chain" id="PRO_5012742352" description="peptidoglycan lytic exotransglycosylase" evidence="6">
    <location>
        <begin position="23"/>
        <end position="391"/>
    </location>
</feature>
<feature type="signal peptide" evidence="6">
    <location>
        <begin position="1"/>
        <end position="22"/>
    </location>
</feature>
<dbReference type="GO" id="GO:0009254">
    <property type="term" value="P:peptidoglycan turnover"/>
    <property type="evidence" value="ECO:0007669"/>
    <property type="project" value="InterPro"/>
</dbReference>
<protein>
    <recommendedName>
        <fullName evidence="2">peptidoglycan lytic exotransglycosylase</fullName>
        <ecNumber evidence="2">4.2.2.n1</ecNumber>
    </recommendedName>
    <alternativeName>
        <fullName evidence="5">Murein hydrolase A</fullName>
    </alternativeName>
</protein>
<evidence type="ECO:0000313" key="9">
    <source>
        <dbReference type="Proteomes" id="UP000217999"/>
    </source>
</evidence>
<dbReference type="CDD" id="cd14485">
    <property type="entry name" value="mltA_like_LT_A"/>
    <property type="match status" value="1"/>
</dbReference>
<dbReference type="GO" id="GO:0004553">
    <property type="term" value="F:hydrolase activity, hydrolyzing O-glycosyl compounds"/>
    <property type="evidence" value="ECO:0007669"/>
    <property type="project" value="InterPro"/>
</dbReference>
<evidence type="ECO:0000259" key="7">
    <source>
        <dbReference type="SMART" id="SM00925"/>
    </source>
</evidence>
<dbReference type="GO" id="GO:0009253">
    <property type="term" value="P:peptidoglycan catabolic process"/>
    <property type="evidence" value="ECO:0007669"/>
    <property type="project" value="TreeGrafter"/>
</dbReference>
<organism evidence="8 9">
    <name type="scientific">Vandammella animalimorsus</name>
    <dbReference type="NCBI Taxonomy" id="2029117"/>
    <lineage>
        <taxon>Bacteria</taxon>
        <taxon>Pseudomonadati</taxon>
        <taxon>Pseudomonadota</taxon>
        <taxon>Betaproteobacteria</taxon>
        <taxon>Burkholderiales</taxon>
        <taxon>Comamonadaceae</taxon>
        <taxon>Vandammella</taxon>
    </lineage>
</organism>
<feature type="domain" description="Lytic transglycosylase MltA" evidence="7">
    <location>
        <begin position="147"/>
        <end position="287"/>
    </location>
</feature>
<sequence>MSVRFFSGILAMGLAAWLAGCAAPKPAPAPVVPAQSGAQAQPSALPVLMPHPIGPSVHRPGALWTPVPWGDLPGFEQDALEQAWAAWLHSCSVPAPSWRQACSEVQALRTADDALRRAWMRRSLQPYLVRTPDGRDRGMLTAYYEPVMRARRMAGGGFGVPLYALPSGYANQGPWFSRQQIETGHPGAATALAGREIAWLEDPVDALVLHIQGSGRLILQEPDGAIRHVRLAYAGTNNHPYKSVGRWLLERRLISDASWPGIKAWVQANPHRVQEMLWSNPRYVFFKEEPLPPEAQELGPRGAQGVPLTPGRSIAVDKRSIPYGTPVWLMTAGPVLNEKRLVLAQDTGSAIVGAVRADYFAGRGPEAGELAGRVKQDLYLWALWPKGVPLP</sequence>
<dbReference type="GO" id="GO:0019867">
    <property type="term" value="C:outer membrane"/>
    <property type="evidence" value="ECO:0007669"/>
    <property type="project" value="InterPro"/>
</dbReference>
<dbReference type="PIRSF" id="PIRSF019422">
    <property type="entry name" value="MltA"/>
    <property type="match status" value="1"/>
</dbReference>
<dbReference type="Pfam" id="PF06725">
    <property type="entry name" value="3D"/>
    <property type="match status" value="1"/>
</dbReference>
<dbReference type="EC" id="4.2.2.n1" evidence="2"/>
<reference evidence="8 9" key="1">
    <citation type="submission" date="2017-08" db="EMBL/GenBank/DDBJ databases">
        <title>WGS of Clinical strains of the CDC Group NO-1 linked to zoonotic infections in humans.</title>
        <authorList>
            <person name="Bernier A.-M."/>
            <person name="Bernard K."/>
        </authorList>
    </citation>
    <scope>NUCLEOTIDE SEQUENCE [LARGE SCALE GENOMIC DNA]</scope>
    <source>
        <strain evidence="8 9">NML03-0146</strain>
    </source>
</reference>
<dbReference type="EMBL" id="NSJF01000004">
    <property type="protein sequence ID" value="PAT34398.1"/>
    <property type="molecule type" value="Genomic_DNA"/>
</dbReference>
<gene>
    <name evidence="8" type="ORF">CK620_09300</name>
</gene>
<keyword evidence="3" id="KW-0456">Lyase</keyword>
<dbReference type="Gene3D" id="2.40.40.10">
    <property type="entry name" value="RlpA-like domain"/>
    <property type="match status" value="2"/>
</dbReference>
<dbReference type="Proteomes" id="UP000217999">
    <property type="component" value="Unassembled WGS sequence"/>
</dbReference>
<proteinExistence type="predicted"/>
<dbReference type="PANTHER" id="PTHR30124">
    <property type="entry name" value="MEMBRANE-BOUND LYTIC MUREIN TRANSGLYCOSYLASE A"/>
    <property type="match status" value="1"/>
</dbReference>
<dbReference type="GO" id="GO:0071555">
    <property type="term" value="P:cell wall organization"/>
    <property type="evidence" value="ECO:0007669"/>
    <property type="project" value="UniProtKB-KW"/>
</dbReference>
<keyword evidence="6" id="KW-0732">Signal</keyword>
<dbReference type="InterPro" id="IPR036908">
    <property type="entry name" value="RlpA-like_sf"/>
</dbReference>
<evidence type="ECO:0000256" key="1">
    <source>
        <dbReference type="ARBA" id="ARBA00001420"/>
    </source>
</evidence>
<accession>A0A2A2A9I4</accession>
<dbReference type="PANTHER" id="PTHR30124:SF0">
    <property type="entry name" value="MEMBRANE-BOUND LYTIC MUREIN TRANSGLYCOSYLASE A"/>
    <property type="match status" value="1"/>
</dbReference>
<comment type="catalytic activity">
    <reaction evidence="1">
        <text>Exolytic cleavage of the (1-&gt;4)-beta-glycosidic linkage between N-acetylmuramic acid (MurNAc) and N-acetylglucosamine (GlcNAc) residues in peptidoglycan, from either the reducing or the non-reducing ends of the peptidoglycan chains, with concomitant formation of a 1,6-anhydrobond in the MurNAc residue.</text>
        <dbReference type="EC" id="4.2.2.n1"/>
    </reaction>
</comment>
<evidence type="ECO:0000313" key="8">
    <source>
        <dbReference type="EMBL" id="PAT34398.1"/>
    </source>
</evidence>
<dbReference type="RefSeq" id="WP_095550058.1">
    <property type="nucleotide sequence ID" value="NZ_NSJF01000004.1"/>
</dbReference>
<dbReference type="Pfam" id="PF03562">
    <property type="entry name" value="MltA"/>
    <property type="match status" value="1"/>
</dbReference>
<comment type="caution">
    <text evidence="8">The sequence shown here is derived from an EMBL/GenBank/DDBJ whole genome shotgun (WGS) entry which is preliminary data.</text>
</comment>
<evidence type="ECO:0000256" key="4">
    <source>
        <dbReference type="ARBA" id="ARBA00023316"/>
    </source>
</evidence>
<dbReference type="GO" id="GO:0008933">
    <property type="term" value="F:peptidoglycan lytic transglycosylase activity"/>
    <property type="evidence" value="ECO:0007669"/>
    <property type="project" value="TreeGrafter"/>
</dbReference>
<evidence type="ECO:0000256" key="3">
    <source>
        <dbReference type="ARBA" id="ARBA00023239"/>
    </source>
</evidence>
<dbReference type="InterPro" id="IPR010611">
    <property type="entry name" value="3D_dom"/>
</dbReference>
<keyword evidence="4" id="KW-0961">Cell wall biogenesis/degradation</keyword>
<evidence type="ECO:0000256" key="5">
    <source>
        <dbReference type="ARBA" id="ARBA00030918"/>
    </source>
</evidence>
<dbReference type="AlphaFoldDB" id="A0A2A2A9I4"/>
<dbReference type="CDD" id="cd14668">
    <property type="entry name" value="mlta_B"/>
    <property type="match status" value="1"/>
</dbReference>
<evidence type="ECO:0000256" key="2">
    <source>
        <dbReference type="ARBA" id="ARBA00012587"/>
    </source>
</evidence>
<evidence type="ECO:0000256" key="6">
    <source>
        <dbReference type="SAM" id="SignalP"/>
    </source>
</evidence>
<name>A0A2A2A9I4_9BURK</name>
<dbReference type="SUPFAM" id="SSF50685">
    <property type="entry name" value="Barwin-like endoglucanases"/>
    <property type="match status" value="1"/>
</dbReference>
<dbReference type="InterPro" id="IPR005300">
    <property type="entry name" value="MltA_B"/>
</dbReference>
<dbReference type="Gene3D" id="2.40.240.50">
    <property type="entry name" value="Barwin-like endoglucanases"/>
    <property type="match status" value="1"/>
</dbReference>
<dbReference type="PROSITE" id="PS51257">
    <property type="entry name" value="PROKAR_LIPOPROTEIN"/>
    <property type="match status" value="1"/>
</dbReference>